<accession>A0AAD7EK69</accession>
<protein>
    <submittedName>
        <fullName evidence="2">Uncharacterized protein</fullName>
    </submittedName>
</protein>
<proteinExistence type="predicted"/>
<feature type="signal peptide" evidence="1">
    <location>
        <begin position="1"/>
        <end position="16"/>
    </location>
</feature>
<dbReference type="EMBL" id="JARIHO010000036">
    <property type="protein sequence ID" value="KAJ7331034.1"/>
    <property type="molecule type" value="Genomic_DNA"/>
</dbReference>
<evidence type="ECO:0000313" key="3">
    <source>
        <dbReference type="Proteomes" id="UP001218218"/>
    </source>
</evidence>
<dbReference type="Proteomes" id="UP001218218">
    <property type="component" value="Unassembled WGS sequence"/>
</dbReference>
<gene>
    <name evidence="2" type="ORF">DFH08DRAFT_1022222</name>
</gene>
<comment type="caution">
    <text evidence="2">The sequence shown here is derived from an EMBL/GenBank/DDBJ whole genome shotgun (WGS) entry which is preliminary data.</text>
</comment>
<reference evidence="2" key="1">
    <citation type="submission" date="2023-03" db="EMBL/GenBank/DDBJ databases">
        <title>Massive genome expansion in bonnet fungi (Mycena s.s.) driven by repeated elements and novel gene families across ecological guilds.</title>
        <authorList>
            <consortium name="Lawrence Berkeley National Laboratory"/>
            <person name="Harder C.B."/>
            <person name="Miyauchi S."/>
            <person name="Viragh M."/>
            <person name="Kuo A."/>
            <person name="Thoen E."/>
            <person name="Andreopoulos B."/>
            <person name="Lu D."/>
            <person name="Skrede I."/>
            <person name="Drula E."/>
            <person name="Henrissat B."/>
            <person name="Morin E."/>
            <person name="Kohler A."/>
            <person name="Barry K."/>
            <person name="LaButti K."/>
            <person name="Morin E."/>
            <person name="Salamov A."/>
            <person name="Lipzen A."/>
            <person name="Mereny Z."/>
            <person name="Hegedus B."/>
            <person name="Baldrian P."/>
            <person name="Stursova M."/>
            <person name="Weitz H."/>
            <person name="Taylor A."/>
            <person name="Grigoriev I.V."/>
            <person name="Nagy L.G."/>
            <person name="Martin F."/>
            <person name="Kauserud H."/>
        </authorList>
    </citation>
    <scope>NUCLEOTIDE SEQUENCE</scope>
    <source>
        <strain evidence="2">CBHHK002</strain>
    </source>
</reference>
<keyword evidence="3" id="KW-1185">Reference proteome</keyword>
<evidence type="ECO:0000313" key="2">
    <source>
        <dbReference type="EMBL" id="KAJ7331034.1"/>
    </source>
</evidence>
<name>A0AAD7EK69_9AGAR</name>
<sequence>MLAFSVLSLVVLVSLAVPTVSLTNTSIPHFHTIPLQPSTWQELATSHFYIPLILLASALGRFIDFGGAAGLSAVTMIATMVSFSQSASGTNPVGDQLECVLRNVYGNDFGNNSIKLATKYLRSVAEYSGTVFRACLSARNVAPFVQGVPENMTIPSTGTLHTEFLGWESTKSTSWVLIPGALIAIATIYAVHKSLTHHKENPEGEEFDPADTLDLVSASAAGGVSGVFIGTREDRRKAAEDINIVLGTVPGQRIALKRQYHIPLALTVRSGVCDMSDEHKNVLQFNGTKYFGHKPGTVLGVSRKLSWV</sequence>
<evidence type="ECO:0000256" key="1">
    <source>
        <dbReference type="SAM" id="SignalP"/>
    </source>
</evidence>
<dbReference type="AlphaFoldDB" id="A0AAD7EK69"/>
<feature type="chain" id="PRO_5041961465" evidence="1">
    <location>
        <begin position="17"/>
        <end position="308"/>
    </location>
</feature>
<organism evidence="2 3">
    <name type="scientific">Mycena albidolilacea</name>
    <dbReference type="NCBI Taxonomy" id="1033008"/>
    <lineage>
        <taxon>Eukaryota</taxon>
        <taxon>Fungi</taxon>
        <taxon>Dikarya</taxon>
        <taxon>Basidiomycota</taxon>
        <taxon>Agaricomycotina</taxon>
        <taxon>Agaricomycetes</taxon>
        <taxon>Agaricomycetidae</taxon>
        <taxon>Agaricales</taxon>
        <taxon>Marasmiineae</taxon>
        <taxon>Mycenaceae</taxon>
        <taxon>Mycena</taxon>
    </lineage>
</organism>
<keyword evidence="1" id="KW-0732">Signal</keyword>